<protein>
    <submittedName>
        <fullName evidence="2">Uncharacterized protein</fullName>
    </submittedName>
</protein>
<accession>A0A420NCB8</accession>
<name>A0A420NCB8_FUSOX</name>
<feature type="region of interest" description="Disordered" evidence="1">
    <location>
        <begin position="114"/>
        <end position="155"/>
    </location>
</feature>
<evidence type="ECO:0000256" key="1">
    <source>
        <dbReference type="SAM" id="MobiDB-lite"/>
    </source>
</evidence>
<reference evidence="2 3" key="1">
    <citation type="journal article" date="2018" name="Sci. Rep.">
        <title>Characterisation of pathogen-specific regions and novel effector candidates in Fusarium oxysporum f. sp. cepae.</title>
        <authorList>
            <person name="Armitage A.D."/>
            <person name="Taylor A."/>
            <person name="Sobczyk M.K."/>
            <person name="Baxter L."/>
            <person name="Greenfield B.P."/>
            <person name="Bates H.J."/>
            <person name="Wilson F."/>
            <person name="Jackson A.C."/>
            <person name="Ott S."/>
            <person name="Harrison R.J."/>
            <person name="Clarkson J.P."/>
        </authorList>
    </citation>
    <scope>NUCLEOTIDE SEQUENCE [LARGE SCALE GENOMIC DNA]</scope>
    <source>
        <strain evidence="2 3">Fo_A13</strain>
    </source>
</reference>
<gene>
    <name evidence="2" type="ORF">BFJ69_g5903</name>
</gene>
<comment type="caution">
    <text evidence="2">The sequence shown here is derived from an EMBL/GenBank/DDBJ whole genome shotgun (WGS) entry which is preliminary data.</text>
</comment>
<evidence type="ECO:0000313" key="2">
    <source>
        <dbReference type="EMBL" id="RKK77906.1"/>
    </source>
</evidence>
<dbReference type="EMBL" id="MRCX01000042">
    <property type="protein sequence ID" value="RKK77906.1"/>
    <property type="molecule type" value="Genomic_DNA"/>
</dbReference>
<evidence type="ECO:0000313" key="3">
    <source>
        <dbReference type="Proteomes" id="UP000285084"/>
    </source>
</evidence>
<dbReference type="Proteomes" id="UP000285084">
    <property type="component" value="Unassembled WGS sequence"/>
</dbReference>
<proteinExistence type="predicted"/>
<dbReference type="AlphaFoldDB" id="A0A420NCB8"/>
<organism evidence="2 3">
    <name type="scientific">Fusarium oxysporum</name>
    <name type="common">Fusarium vascular wilt</name>
    <dbReference type="NCBI Taxonomy" id="5507"/>
    <lineage>
        <taxon>Eukaryota</taxon>
        <taxon>Fungi</taxon>
        <taxon>Dikarya</taxon>
        <taxon>Ascomycota</taxon>
        <taxon>Pezizomycotina</taxon>
        <taxon>Sordariomycetes</taxon>
        <taxon>Hypocreomycetidae</taxon>
        <taxon>Hypocreales</taxon>
        <taxon>Nectriaceae</taxon>
        <taxon>Fusarium</taxon>
        <taxon>Fusarium oxysporum species complex</taxon>
    </lineage>
</organism>
<feature type="compositionally biased region" description="Basic and acidic residues" evidence="1">
    <location>
        <begin position="139"/>
        <end position="155"/>
    </location>
</feature>
<sequence>MLTRQPNARGHHKPSSCLNAIAKPANQANTTSAPPLPAGDCDIATKGVPWTPVLRLGVNKPVIVTGVIERSDAYRSVSRDLAVLKIQLHYIDTPIPNPEKHKQQKPRLFVKSALTANGPGHSTMDSFKTRRSSWGTDSRSPRQSDTDVAKQKKAH</sequence>